<evidence type="ECO:0000259" key="5">
    <source>
        <dbReference type="PROSITE" id="PS50931"/>
    </source>
</evidence>
<dbReference type="Proteomes" id="UP001321526">
    <property type="component" value="Chromosome"/>
</dbReference>
<reference evidence="6 7" key="1">
    <citation type="submission" date="2019-01" db="EMBL/GenBank/DDBJ databases">
        <title>Genome sequence of Salinicola endophyticus REST5.</title>
        <authorList>
            <person name="Nascimento F.X."/>
        </authorList>
    </citation>
    <scope>NUCLEOTIDE SEQUENCE [LARGE SCALE GENOMIC DNA]</scope>
    <source>
        <strain evidence="6 7">REST5</strain>
    </source>
</reference>
<dbReference type="PANTHER" id="PTHR30419:SF8">
    <property type="entry name" value="NITROGEN ASSIMILATION TRANSCRIPTIONAL ACTIVATOR-RELATED"/>
    <property type="match status" value="1"/>
</dbReference>
<dbReference type="Gene3D" id="1.10.10.10">
    <property type="entry name" value="Winged helix-like DNA-binding domain superfamily/Winged helix DNA-binding domain"/>
    <property type="match status" value="1"/>
</dbReference>
<dbReference type="PROSITE" id="PS50931">
    <property type="entry name" value="HTH_LYSR"/>
    <property type="match status" value="1"/>
</dbReference>
<dbReference type="Gene3D" id="3.40.190.290">
    <property type="match status" value="1"/>
</dbReference>
<evidence type="ECO:0000256" key="2">
    <source>
        <dbReference type="ARBA" id="ARBA00023015"/>
    </source>
</evidence>
<proteinExistence type="inferred from homology"/>
<keyword evidence="4" id="KW-0804">Transcription</keyword>
<name>A0ABY8FJM0_9GAMM</name>
<dbReference type="EMBL" id="CP035631">
    <property type="protein sequence ID" value="WFF40074.1"/>
    <property type="molecule type" value="Genomic_DNA"/>
</dbReference>
<gene>
    <name evidence="6" type="ORF">EVC62_00440</name>
</gene>
<keyword evidence="2" id="KW-0805">Transcription regulation</keyword>
<feature type="domain" description="HTH lysR-type" evidence="5">
    <location>
        <begin position="15"/>
        <end position="72"/>
    </location>
</feature>
<evidence type="ECO:0000256" key="3">
    <source>
        <dbReference type="ARBA" id="ARBA00023125"/>
    </source>
</evidence>
<protein>
    <submittedName>
        <fullName evidence="6">LysR family transcriptional regulator</fullName>
    </submittedName>
</protein>
<evidence type="ECO:0000313" key="7">
    <source>
        <dbReference type="Proteomes" id="UP001321526"/>
    </source>
</evidence>
<dbReference type="Pfam" id="PF03466">
    <property type="entry name" value="LysR_substrate"/>
    <property type="match status" value="1"/>
</dbReference>
<dbReference type="PRINTS" id="PR00039">
    <property type="entry name" value="HTHLYSR"/>
</dbReference>
<dbReference type="SUPFAM" id="SSF53850">
    <property type="entry name" value="Periplasmic binding protein-like II"/>
    <property type="match status" value="1"/>
</dbReference>
<dbReference type="InterPro" id="IPR036390">
    <property type="entry name" value="WH_DNA-bd_sf"/>
</dbReference>
<dbReference type="InterPro" id="IPR000847">
    <property type="entry name" value="LysR_HTH_N"/>
</dbReference>
<dbReference type="InterPro" id="IPR036388">
    <property type="entry name" value="WH-like_DNA-bd_sf"/>
</dbReference>
<keyword evidence="7" id="KW-1185">Reference proteome</keyword>
<evidence type="ECO:0000256" key="1">
    <source>
        <dbReference type="ARBA" id="ARBA00009437"/>
    </source>
</evidence>
<sequence>MSMSHDSRIHIKSWLRIKHLVLLVTLDESRSLHATARHMNMSQPAASKMLKDIETFFGMALFLRQPRQMALTSGGRLLVRYARSILNDTDRLIDDLISLREGGHGKLVIGSVPGAAPVLLPQAIIQLKHERPQLAVSVHENSSDRLLADLEYKRLDVVLGRFTEPAQHHLFDFLPLQAEPVSIVVRAGHPLCQHTPTLAEVVRWPWVMHPTSSPMRGLFEVALAEAEVRSPRNVIETTSTQTTLQLVSASDAIALLPTSVLRTTLSAGRFAALPLTIGEPLGYYGVMTRKGEERAEVVDAFIALLMTRSEI</sequence>
<accession>A0ABY8FJM0</accession>
<dbReference type="Pfam" id="PF00126">
    <property type="entry name" value="HTH_1"/>
    <property type="match status" value="1"/>
</dbReference>
<evidence type="ECO:0000256" key="4">
    <source>
        <dbReference type="ARBA" id="ARBA00023163"/>
    </source>
</evidence>
<keyword evidence="3" id="KW-0238">DNA-binding</keyword>
<comment type="similarity">
    <text evidence="1">Belongs to the LysR transcriptional regulatory family.</text>
</comment>
<dbReference type="SUPFAM" id="SSF46785">
    <property type="entry name" value="Winged helix' DNA-binding domain"/>
    <property type="match status" value="1"/>
</dbReference>
<dbReference type="PANTHER" id="PTHR30419">
    <property type="entry name" value="HTH-TYPE TRANSCRIPTIONAL REGULATOR YBHD"/>
    <property type="match status" value="1"/>
</dbReference>
<organism evidence="6 7">
    <name type="scientific">Salinicola endophyticus</name>
    <dbReference type="NCBI Taxonomy" id="1949083"/>
    <lineage>
        <taxon>Bacteria</taxon>
        <taxon>Pseudomonadati</taxon>
        <taxon>Pseudomonadota</taxon>
        <taxon>Gammaproteobacteria</taxon>
        <taxon>Oceanospirillales</taxon>
        <taxon>Halomonadaceae</taxon>
        <taxon>Salinicola</taxon>
    </lineage>
</organism>
<dbReference type="InterPro" id="IPR050950">
    <property type="entry name" value="HTH-type_LysR_regulators"/>
</dbReference>
<dbReference type="InterPro" id="IPR005119">
    <property type="entry name" value="LysR_subst-bd"/>
</dbReference>
<evidence type="ECO:0000313" key="6">
    <source>
        <dbReference type="EMBL" id="WFF40074.1"/>
    </source>
</evidence>